<evidence type="ECO:0000256" key="4">
    <source>
        <dbReference type="ARBA" id="ARBA00022692"/>
    </source>
</evidence>
<dbReference type="Pfam" id="PF07690">
    <property type="entry name" value="MFS_1"/>
    <property type="match status" value="1"/>
</dbReference>
<keyword evidence="7" id="KW-0325">Glycoprotein</keyword>
<dbReference type="AlphaFoldDB" id="A0A9W8VBS4"/>
<feature type="transmembrane region" description="Helical" evidence="8">
    <location>
        <begin position="196"/>
        <end position="217"/>
    </location>
</feature>
<feature type="transmembrane region" description="Helical" evidence="8">
    <location>
        <begin position="135"/>
        <end position="156"/>
    </location>
</feature>
<dbReference type="PROSITE" id="PS50850">
    <property type="entry name" value="MFS"/>
    <property type="match status" value="1"/>
</dbReference>
<evidence type="ECO:0000256" key="5">
    <source>
        <dbReference type="ARBA" id="ARBA00022989"/>
    </source>
</evidence>
<sequence length="519" mass="56043">MGATAQTTSSTLLSHQLEAAISESFETHEKPSSSATAVDEAFSSPNIVDWDGPDDPEHPLNWSKTKKNLHLVIVSLFTLAANLAATMFAPGASELASDFNITNSTVTAMTVSLYVLGFALGPLLLAPLSELYGRLVIYYLCNVLYIAFTIGCAFSTDVAMFLVFRIICGCAASGPMSIGGGTIADLFPQNERGKAMGLFAVGPLLGPVIGPIIGGFVSENVNWRWTFHIITIFSGLIGIATVVLMRETNYTVLLQRKTQRLRKATGNEKLAPKLSRDEIPGEMLAQAIVRPFKLLVFSPIVLLVSLYTGILFGLIFLLFTTFPSVFEDVYGFSPGIAGLTYLGLGIGMVLGLVMFSVLSDKLLGQKNGDQTAAARPEDRLILMKWLGPITPLGLFIYGWSAKYAVHWIVPIIGTFVVGFGSLFVVIPGQIYLVDAFGAEAAASAMAANLLVRSPFGAFLDLTASPLYSKLGLGWGNSVLGFICLAFTPVPWIFHAHGEWLRTHFQLNEGRDKRPQSQIN</sequence>
<keyword evidence="3" id="KW-1003">Cell membrane</keyword>
<feature type="transmembrane region" description="Helical" evidence="8">
    <location>
        <begin position="294"/>
        <end position="319"/>
    </location>
</feature>
<dbReference type="OrthoDB" id="5296287at2759"/>
<dbReference type="Gene3D" id="1.20.1250.20">
    <property type="entry name" value="MFS general substrate transporter like domains"/>
    <property type="match status" value="1"/>
</dbReference>
<comment type="subcellular location">
    <subcellularLocation>
        <location evidence="1">Cell membrane</location>
        <topology evidence="1">Multi-pass membrane protein</topology>
    </subcellularLocation>
</comment>
<comment type="caution">
    <text evidence="10">The sequence shown here is derived from an EMBL/GenBank/DDBJ whole genome shotgun (WGS) entry which is preliminary data.</text>
</comment>
<evidence type="ECO:0000256" key="1">
    <source>
        <dbReference type="ARBA" id="ARBA00004651"/>
    </source>
</evidence>
<feature type="transmembrane region" description="Helical" evidence="8">
    <location>
        <begin position="339"/>
        <end position="359"/>
    </location>
</feature>
<dbReference type="EMBL" id="JAOQAZ010000032">
    <property type="protein sequence ID" value="KAJ4249826.1"/>
    <property type="molecule type" value="Genomic_DNA"/>
</dbReference>
<dbReference type="InterPro" id="IPR020846">
    <property type="entry name" value="MFS_dom"/>
</dbReference>
<evidence type="ECO:0000256" key="8">
    <source>
        <dbReference type="SAM" id="Phobius"/>
    </source>
</evidence>
<keyword evidence="11" id="KW-1185">Reference proteome</keyword>
<gene>
    <name evidence="10" type="primary">FSA7</name>
    <name evidence="10" type="ORF">NW762_012169</name>
</gene>
<feature type="transmembrane region" description="Helical" evidence="8">
    <location>
        <begin position="69"/>
        <end position="89"/>
    </location>
</feature>
<dbReference type="PANTHER" id="PTHR23502">
    <property type="entry name" value="MAJOR FACILITATOR SUPERFAMILY"/>
    <property type="match status" value="1"/>
</dbReference>
<comment type="similarity">
    <text evidence="2">Belongs to the major facilitator superfamily.</text>
</comment>
<evidence type="ECO:0000256" key="6">
    <source>
        <dbReference type="ARBA" id="ARBA00023136"/>
    </source>
</evidence>
<evidence type="ECO:0000256" key="2">
    <source>
        <dbReference type="ARBA" id="ARBA00008335"/>
    </source>
</evidence>
<dbReference type="Proteomes" id="UP001152049">
    <property type="component" value="Unassembled WGS sequence"/>
</dbReference>
<proteinExistence type="inferred from homology"/>
<dbReference type="GO" id="GO:0005886">
    <property type="term" value="C:plasma membrane"/>
    <property type="evidence" value="ECO:0007669"/>
    <property type="project" value="UniProtKB-SubCell"/>
</dbReference>
<keyword evidence="6 8" id="KW-0472">Membrane</keyword>
<keyword evidence="4 8" id="KW-0812">Transmembrane</keyword>
<dbReference type="FunFam" id="1.20.1250.20:FF:000082">
    <property type="entry name" value="MFS multidrug transporter, putative"/>
    <property type="match status" value="1"/>
</dbReference>
<dbReference type="InterPro" id="IPR011701">
    <property type="entry name" value="MFS"/>
</dbReference>
<evidence type="ECO:0000256" key="7">
    <source>
        <dbReference type="ARBA" id="ARBA00023180"/>
    </source>
</evidence>
<protein>
    <submittedName>
        <fullName evidence="10">MFS transporter fsa7</fullName>
    </submittedName>
</protein>
<feature type="transmembrane region" description="Helical" evidence="8">
    <location>
        <begin position="471"/>
        <end position="493"/>
    </location>
</feature>
<feature type="domain" description="Major facilitator superfamily (MFS) profile" evidence="9">
    <location>
        <begin position="70"/>
        <end position="498"/>
    </location>
</feature>
<dbReference type="InterPro" id="IPR036259">
    <property type="entry name" value="MFS_trans_sf"/>
</dbReference>
<feature type="transmembrane region" description="Helical" evidence="8">
    <location>
        <begin position="223"/>
        <end position="245"/>
    </location>
</feature>
<name>A0A9W8VBS4_9HYPO</name>
<evidence type="ECO:0000256" key="3">
    <source>
        <dbReference type="ARBA" id="ARBA00022475"/>
    </source>
</evidence>
<feature type="transmembrane region" description="Helical" evidence="8">
    <location>
        <begin position="109"/>
        <end position="128"/>
    </location>
</feature>
<evidence type="ECO:0000313" key="11">
    <source>
        <dbReference type="Proteomes" id="UP001152049"/>
    </source>
</evidence>
<keyword evidence="5 8" id="KW-1133">Transmembrane helix</keyword>
<evidence type="ECO:0000259" key="9">
    <source>
        <dbReference type="PROSITE" id="PS50850"/>
    </source>
</evidence>
<feature type="transmembrane region" description="Helical" evidence="8">
    <location>
        <begin position="380"/>
        <end position="399"/>
    </location>
</feature>
<dbReference type="GO" id="GO:0022857">
    <property type="term" value="F:transmembrane transporter activity"/>
    <property type="evidence" value="ECO:0007669"/>
    <property type="project" value="InterPro"/>
</dbReference>
<feature type="transmembrane region" description="Helical" evidence="8">
    <location>
        <begin position="432"/>
        <end position="451"/>
    </location>
</feature>
<reference evidence="10" key="1">
    <citation type="submission" date="2022-09" db="EMBL/GenBank/DDBJ databases">
        <title>Fusarium specimens isolated from Avocado Roots.</title>
        <authorList>
            <person name="Stajich J."/>
            <person name="Roper C."/>
            <person name="Heimlech-Rivalta G."/>
        </authorList>
    </citation>
    <scope>NUCLEOTIDE SEQUENCE</scope>
    <source>
        <strain evidence="10">CF00136</strain>
    </source>
</reference>
<dbReference type="SUPFAM" id="SSF103473">
    <property type="entry name" value="MFS general substrate transporter"/>
    <property type="match status" value="1"/>
</dbReference>
<dbReference type="CDD" id="cd17323">
    <property type="entry name" value="MFS_Tpo1_MDR_like"/>
    <property type="match status" value="1"/>
</dbReference>
<dbReference type="PANTHER" id="PTHR23502:SF135">
    <property type="entry name" value="MAJOR FACILITATOR SUPERFAMILY (MFS) PROFILE DOMAIN-CONTAINING PROTEIN-RELATED"/>
    <property type="match status" value="1"/>
</dbReference>
<accession>A0A9W8VBS4</accession>
<feature type="transmembrane region" description="Helical" evidence="8">
    <location>
        <begin position="162"/>
        <end position="184"/>
    </location>
</feature>
<evidence type="ECO:0000313" key="10">
    <source>
        <dbReference type="EMBL" id="KAJ4249826.1"/>
    </source>
</evidence>
<organism evidence="10 11">
    <name type="scientific">Fusarium torreyae</name>
    <dbReference type="NCBI Taxonomy" id="1237075"/>
    <lineage>
        <taxon>Eukaryota</taxon>
        <taxon>Fungi</taxon>
        <taxon>Dikarya</taxon>
        <taxon>Ascomycota</taxon>
        <taxon>Pezizomycotina</taxon>
        <taxon>Sordariomycetes</taxon>
        <taxon>Hypocreomycetidae</taxon>
        <taxon>Hypocreales</taxon>
        <taxon>Nectriaceae</taxon>
        <taxon>Fusarium</taxon>
    </lineage>
</organism>
<feature type="transmembrane region" description="Helical" evidence="8">
    <location>
        <begin position="405"/>
        <end position="425"/>
    </location>
</feature>